<dbReference type="EMBL" id="WNWS01000039">
    <property type="protein sequence ID" value="KAE9985556.1"/>
    <property type="molecule type" value="Genomic_DNA"/>
</dbReference>
<dbReference type="AlphaFoldDB" id="A0A8H3ZAR9"/>
<evidence type="ECO:0000256" key="12">
    <source>
        <dbReference type="ARBA" id="ARBA00032069"/>
    </source>
</evidence>
<feature type="transmembrane region" description="Helical" evidence="15">
    <location>
        <begin position="279"/>
        <end position="298"/>
    </location>
</feature>
<comment type="caution">
    <text evidence="17">The sequence shown here is derived from an EMBL/GenBank/DDBJ whole genome shotgun (WGS) entry which is preliminary data.</text>
</comment>
<evidence type="ECO:0000256" key="13">
    <source>
        <dbReference type="ARBA" id="ARBA00044727"/>
    </source>
</evidence>
<evidence type="ECO:0000256" key="5">
    <source>
        <dbReference type="ARBA" id="ARBA00018512"/>
    </source>
</evidence>
<organism evidence="17 18">
    <name type="scientific">Venturia inaequalis</name>
    <name type="common">Apple scab fungus</name>
    <dbReference type="NCBI Taxonomy" id="5025"/>
    <lineage>
        <taxon>Eukaryota</taxon>
        <taxon>Fungi</taxon>
        <taxon>Dikarya</taxon>
        <taxon>Ascomycota</taxon>
        <taxon>Pezizomycotina</taxon>
        <taxon>Dothideomycetes</taxon>
        <taxon>Pleosporomycetidae</taxon>
        <taxon>Venturiales</taxon>
        <taxon>Venturiaceae</taxon>
        <taxon>Venturia</taxon>
    </lineage>
</organism>
<keyword evidence="11 15" id="KW-0472">Membrane</keyword>
<feature type="transmembrane region" description="Helical" evidence="15">
    <location>
        <begin position="12"/>
        <end position="31"/>
    </location>
</feature>
<feature type="transmembrane region" description="Helical" evidence="15">
    <location>
        <begin position="318"/>
        <end position="340"/>
    </location>
</feature>
<evidence type="ECO:0000313" key="17">
    <source>
        <dbReference type="EMBL" id="KAE9985556.1"/>
    </source>
</evidence>
<dbReference type="PANTHER" id="PTHR12989">
    <property type="entry name" value="ALPHA-1,2-GLUCOSYLTRANSFERASE ALG10"/>
    <property type="match status" value="1"/>
</dbReference>
<evidence type="ECO:0000256" key="1">
    <source>
        <dbReference type="ARBA" id="ARBA00004477"/>
    </source>
</evidence>
<feature type="transmembrane region" description="Helical" evidence="15">
    <location>
        <begin position="396"/>
        <end position="417"/>
    </location>
</feature>
<evidence type="ECO:0000256" key="6">
    <source>
        <dbReference type="ARBA" id="ARBA00022676"/>
    </source>
</evidence>
<dbReference type="InterPro" id="IPR016900">
    <property type="entry name" value="Alg10"/>
</dbReference>
<dbReference type="GO" id="GO:0106073">
    <property type="term" value="F:dolichyl pyrophosphate Glc2Man9GlcNAc2 alpha-1,2-glucosyltransferase activity"/>
    <property type="evidence" value="ECO:0007669"/>
    <property type="project" value="UniProtKB-EC"/>
</dbReference>
<gene>
    <name evidence="16" type="ORF">BLS_000168</name>
    <name evidence="17" type="ORF">EG328_007220</name>
</gene>
<evidence type="ECO:0000256" key="14">
    <source>
        <dbReference type="ARBA" id="ARBA00048064"/>
    </source>
</evidence>
<dbReference type="GO" id="GO:0005789">
    <property type="term" value="C:endoplasmic reticulum membrane"/>
    <property type="evidence" value="ECO:0007669"/>
    <property type="project" value="UniProtKB-SubCell"/>
</dbReference>
<keyword evidence="8 15" id="KW-0812">Transmembrane</keyword>
<reference evidence="17 18" key="1">
    <citation type="submission" date="2018-12" db="EMBL/GenBank/DDBJ databases">
        <title>Venturia inaequalis Genome Resource.</title>
        <authorList>
            <person name="Lichtner F.J."/>
        </authorList>
    </citation>
    <scope>NUCLEOTIDE SEQUENCE [LARGE SCALE GENOMIC DNA]</scope>
    <source>
        <strain evidence="17 18">120213</strain>
        <strain evidence="16">Bline_iso_100314</strain>
    </source>
</reference>
<dbReference type="Pfam" id="PF04922">
    <property type="entry name" value="DIE2_ALG10"/>
    <property type="match status" value="1"/>
</dbReference>
<keyword evidence="9" id="KW-0256">Endoplasmic reticulum</keyword>
<proteinExistence type="inferred from homology"/>
<dbReference type="Proteomes" id="UP000433883">
    <property type="component" value="Unassembled WGS sequence"/>
</dbReference>
<protein>
    <recommendedName>
        <fullName evidence="5">Dol-P-Glc:Glc(2)Man(9)GlcNAc(2)-PP-Dol alpha-1,2-glucosyltransferase</fullName>
        <ecNumber evidence="4">2.4.1.256</ecNumber>
    </recommendedName>
    <alternativeName>
        <fullName evidence="12">Asparagine-linked glycosylation protein 10</fullName>
    </alternativeName>
</protein>
<keyword evidence="10 15" id="KW-1133">Transmembrane helix</keyword>
<evidence type="ECO:0000256" key="7">
    <source>
        <dbReference type="ARBA" id="ARBA00022679"/>
    </source>
</evidence>
<evidence type="ECO:0000256" key="3">
    <source>
        <dbReference type="ARBA" id="ARBA00010600"/>
    </source>
</evidence>
<dbReference type="PIRSF" id="PIRSF028810">
    <property type="entry name" value="Alpha1_2_glucosyltferase_Alg10"/>
    <property type="match status" value="1"/>
</dbReference>
<comment type="subcellular location">
    <subcellularLocation>
        <location evidence="1">Endoplasmic reticulum membrane</location>
        <topology evidence="1">Multi-pass membrane protein</topology>
    </subcellularLocation>
</comment>
<evidence type="ECO:0000313" key="18">
    <source>
        <dbReference type="Proteomes" id="UP000447873"/>
    </source>
</evidence>
<dbReference type="Proteomes" id="UP000447873">
    <property type="component" value="Unassembled WGS sequence"/>
</dbReference>
<comment type="similarity">
    <text evidence="3">Belongs to the ALG10 glucosyltransferase family.</text>
</comment>
<evidence type="ECO:0000256" key="11">
    <source>
        <dbReference type="ARBA" id="ARBA00023136"/>
    </source>
</evidence>
<dbReference type="PANTHER" id="PTHR12989:SF10">
    <property type="entry name" value="DOL-P-GLC:GLC(2)MAN(9)GLCNAC(2)-PP-DOL ALPHA-1,2-GLUCOSYLTRANSFERASE-RELATED"/>
    <property type="match status" value="1"/>
</dbReference>
<accession>A0A8H3ZAR9</accession>
<comment type="catalytic activity">
    <reaction evidence="14">
        <text>an alpha-D-Glc-(1-&gt;3)-alpha-D-Glc-(1-&gt;3)-alpha-D-Man-(1-&gt;2)-alpha-D-Man-(1-&gt;2)-alpha-D-Man-(1-&gt;3)-[alpha-D-Man-(1-&gt;2)-alpha-D-Man-(1-&gt;3)-[alpha-D-Man-(1-&gt;2)-alpha-D-Man-(1-&gt;6)]-alpha-D-Man-(1-&gt;6)]-beta-D-Man-(1-&gt;4)-beta-D-GlcNAc-(1-&gt;4)-alpha-D-GlcNAc-diphospho-di-trans,poly-cis-dolichol + a di-trans,poly-cis-dolichyl beta-D-glucosyl phosphate = a alpha-D-Glc-(1-&gt;2)-alpha-D-Glc-(1-&gt;3)-alpha-D-Glc-(1-&gt;3)-alpha-D-Man-(1-&gt;2)-alpha-D-Man-(1-&gt;2)-alpha-D-Man-(1-&gt;3)-[alpha-D-Man-(1-&gt;2)-alpha-D-Man-(1-&gt;3)-[alpha-D-Man-(1-&gt;2)-alpha-D-Man-(1-&gt;6)]-alpha-D-Man-(1-&gt;6)]-beta-D-Man-(1-&gt;4)-beta-D-GlcNAc-(1-&gt;4)-alpha-D-GlcNAc-diphospho-di-trans,poly-cis-dolichol + a di-trans,poly-cis-dolichyl phosphate + H(+)</text>
        <dbReference type="Rhea" id="RHEA:29543"/>
        <dbReference type="Rhea" id="RHEA-COMP:19498"/>
        <dbReference type="Rhea" id="RHEA-COMP:19502"/>
        <dbReference type="Rhea" id="RHEA-COMP:19512"/>
        <dbReference type="Rhea" id="RHEA-COMP:19522"/>
        <dbReference type="ChEBI" id="CHEBI:15378"/>
        <dbReference type="ChEBI" id="CHEBI:57525"/>
        <dbReference type="ChEBI" id="CHEBI:57683"/>
        <dbReference type="ChEBI" id="CHEBI:132522"/>
        <dbReference type="ChEBI" id="CHEBI:132523"/>
        <dbReference type="EC" id="2.4.1.256"/>
    </reaction>
    <physiologicalReaction direction="left-to-right" evidence="14">
        <dbReference type="Rhea" id="RHEA:29544"/>
    </physiologicalReaction>
</comment>
<feature type="transmembrane region" description="Helical" evidence="15">
    <location>
        <begin position="509"/>
        <end position="532"/>
    </location>
</feature>
<dbReference type="EMBL" id="WNWQ01001013">
    <property type="protein sequence ID" value="KAE9962575.1"/>
    <property type="molecule type" value="Genomic_DNA"/>
</dbReference>
<evidence type="ECO:0000256" key="15">
    <source>
        <dbReference type="SAM" id="Phobius"/>
    </source>
</evidence>
<comment type="function">
    <text evidence="13">Dol-P-Glc:Glc(2)Man(9)GlcNAc(2)-PP-Dol alpha-1,2-glucosyltransferase that operates in the biosynthetic pathway of dolichol-linked oligosaccharides, the glycan precursors employed in protein asparagine (N)-glycosylation. The assembly of dolichol-linked oligosaccharides begins on the cytosolic side of the endoplasmic reticulum membrane and finishes in its lumen. The sequential addition of sugars to dolichol pyrophosphate produces dolichol-linked oligosaccharides containing fourteen sugars, including two GlcNAcs, nine mannoses and three glucoses. Once assembled, the oligosaccharide is transferred from the lipid to nascent proteins by oligosaccharyltransferases. In the lumen of the endoplasmic reticulum, adds the third and last glucose residue from dolichyl phosphate glucose (Dol-P-Glc) onto the lipid-linked oligosaccharide intermediate Glc(2)Man(9)GlcNAc(2)-PP-Dol to produce Glc(3)Man(9)GlcNAc(2)-PP-Dol.</text>
</comment>
<evidence type="ECO:0000313" key="16">
    <source>
        <dbReference type="EMBL" id="KAE9962575.1"/>
    </source>
</evidence>
<feature type="transmembrane region" description="Helical" evidence="15">
    <location>
        <begin position="352"/>
        <end position="376"/>
    </location>
</feature>
<name>A0A8H3ZAR9_VENIN</name>
<evidence type="ECO:0000256" key="4">
    <source>
        <dbReference type="ARBA" id="ARBA00011967"/>
    </source>
</evidence>
<evidence type="ECO:0000256" key="9">
    <source>
        <dbReference type="ARBA" id="ARBA00022824"/>
    </source>
</evidence>
<dbReference type="UniPathway" id="UPA00378"/>
<evidence type="ECO:0000256" key="10">
    <source>
        <dbReference type="ARBA" id="ARBA00022989"/>
    </source>
</evidence>
<dbReference type="PROSITE" id="PS51257">
    <property type="entry name" value="PROKAR_LIPOPROTEIN"/>
    <property type="match status" value="1"/>
</dbReference>
<keyword evidence="7" id="KW-0808">Transferase</keyword>
<evidence type="ECO:0000256" key="2">
    <source>
        <dbReference type="ARBA" id="ARBA00004922"/>
    </source>
</evidence>
<sequence length="546" mass="61588">MSKARKDGDADGGHWIAIGTAFVTACAAIWLSKVSEIVPEPYLDEVFHVRQAQVYCNGDFHVWDQKITTPPGLYLVSWLIFKITGQCSIAALRCLNVGTLMIAPYLTYKILLGLSPEPASSARSRWSALSAANIWMFPPLFFFSGLCYTDVQSALWVLLSFHAYLRYEKDGFQSFSEAISLIRFGLIALFFRQTNIFWVAVFPAGLGVVSSLRKTAPKATYVQNVGFWEMCEASWYESALYDPLVEESWIEDYMKTIVSIVIVAFANLSRLVRPLVPCISLLAAFGGFVFWNGGVVLGDKSNHIATIHLPQMLYLWPYLVFFSIPVLVPPMITFALNVLTHPPSAGSMFRQILIFTSSTVLAAGVIHYNTIVHPFTLADNRHYVFYVFRILLRHPAIRYVAAPAYIFCANLAIQALGRTEMAPKVTQKSDQKSIKVTPVHGNTASFVIIWLATTALSLVTAPLVEPRYCIIPWIMWRLHVPRSVETTPETESTKQSGLLEALKNDQTRLIFETIWFCCINAVTGYIFLYWGFSWPQEEGKVQRFMW</sequence>
<evidence type="ECO:0000256" key="8">
    <source>
        <dbReference type="ARBA" id="ARBA00022692"/>
    </source>
</evidence>
<keyword evidence="6" id="KW-0328">Glycosyltransferase</keyword>
<comment type="pathway">
    <text evidence="2">Protein modification; protein glycosylation.</text>
</comment>
<feature type="transmembrane region" description="Helical" evidence="15">
    <location>
        <begin position="186"/>
        <end position="209"/>
    </location>
</feature>
<dbReference type="GO" id="GO:0006488">
    <property type="term" value="P:dolichol-linked oligosaccharide biosynthetic process"/>
    <property type="evidence" value="ECO:0007669"/>
    <property type="project" value="InterPro"/>
</dbReference>
<dbReference type="EC" id="2.4.1.256" evidence="4"/>